<reference evidence="2" key="1">
    <citation type="submission" date="2018-02" db="EMBL/GenBank/DDBJ databases">
        <authorList>
            <person name="Holder M.E."/>
            <person name="Ajami N.J."/>
            <person name="Petrosino J.F."/>
        </authorList>
    </citation>
    <scope>NUCLEOTIDE SEQUENCE [LARGE SCALE GENOMIC DNA]</scope>
    <source>
        <strain evidence="2">CCUG 47132</strain>
    </source>
</reference>
<organism evidence="1 2">
    <name type="scientific">Mogibacterium diversum</name>
    <dbReference type="NCBI Taxonomy" id="114527"/>
    <lineage>
        <taxon>Bacteria</taxon>
        <taxon>Bacillati</taxon>
        <taxon>Bacillota</taxon>
        <taxon>Clostridia</taxon>
        <taxon>Peptostreptococcales</taxon>
        <taxon>Anaerovoracaceae</taxon>
        <taxon>Mogibacterium</taxon>
    </lineage>
</organism>
<proteinExistence type="predicted"/>
<dbReference type="EMBL" id="CP027228">
    <property type="protein sequence ID" value="AVM47718.1"/>
    <property type="molecule type" value="Genomic_DNA"/>
</dbReference>
<gene>
    <name evidence="1" type="ORF">C5Q96_02150</name>
</gene>
<sequence>MIAKAGDIYCVYNELFKKYTACQVTKVDDSGKKPQAIILSLDWFGDKLPELEDLAAVTPLYIDYMYWNRALHMKKVDISVPPNYVYIGNLTPINNDDTDIYGSWSKGHEVYNQFIWEKIPKDKRDTFKKANESDEFVDFEGKRRRIRTHNENDNWHDFDDALKLRVFPCLSSLTVTRWHKNLFEYLNSNPFIREFIIENHGKSKLDFSRTSIHRLTVDMTGLDELILNEDLNMLSLTGQVKESCKIRARDAGKYMILNCEGMVPKLEGLEDLNALHMTAVTELDIDDIAGEYPKLKELRLWGKPGKIINFGKLTKFSELEVLTTMDIFGFTASEVPRPEDLKKLYRLWMDSLPEEAAKEVKKLYKKRKGEGLDLRITKPRKEEWLAQNLDNPFRSWDGDENIPQGIAKKASTMYRKTRSAMVKLIADPDTDLIKETETLVREYTVGFNKMDKRKNFIYTAERDEIFQALDEILNLIPDELSVNKDELINVFDEVKEF</sequence>
<dbReference type="RefSeq" id="WP_106056763.1">
    <property type="nucleotide sequence ID" value="NZ_CP027228.1"/>
</dbReference>
<accession>A0A2S0L348</accession>
<protein>
    <submittedName>
        <fullName evidence="1">Gliding motility protein</fullName>
    </submittedName>
</protein>
<evidence type="ECO:0000313" key="1">
    <source>
        <dbReference type="EMBL" id="AVM47718.1"/>
    </source>
</evidence>
<dbReference type="KEGG" id="mdv:C5Q96_02150"/>
<dbReference type="GeneID" id="78391055"/>
<dbReference type="OrthoDB" id="6556030at2"/>
<dbReference type="AlphaFoldDB" id="A0A2S0L348"/>
<keyword evidence="2" id="KW-1185">Reference proteome</keyword>
<evidence type="ECO:0000313" key="2">
    <source>
        <dbReference type="Proteomes" id="UP000237883"/>
    </source>
</evidence>
<dbReference type="Proteomes" id="UP000237883">
    <property type="component" value="Chromosome"/>
</dbReference>
<name>A0A2S0L348_9FIRM</name>